<accession>A0A8S3PTV2</accession>
<comment type="caution">
    <text evidence="3">The sequence shown here is derived from an EMBL/GenBank/DDBJ whole genome shotgun (WGS) entry which is preliminary data.</text>
</comment>
<dbReference type="Gene3D" id="2.40.70.10">
    <property type="entry name" value="Acid Proteases"/>
    <property type="match status" value="1"/>
</dbReference>
<protein>
    <recommendedName>
        <fullName evidence="2">OTU domain-containing protein</fullName>
    </recommendedName>
</protein>
<dbReference type="InterPro" id="IPR003323">
    <property type="entry name" value="OTU_dom"/>
</dbReference>
<sequence>MCKIVSEQVKLDLVRSGFVPKAEKSLWEPTKRLVWLGTYIDTENGFYKIPDNRINKMIHSIDDIISCLTGRKSVFVKKVASVVGQIISTYLVIGNLVYLMTKHLTIDVNTSASWYSYIKLSESSIEQLQFWKLYISEVNVKHFSVDESCHSIIYSDASDTDFGNENSSGIDAFTVDWYGVNGLFVPPVFLIPRVINYMRQCNAVGTLIVPCWPSASYWPMLCPNGGDFTDQVSAYVELPSGKEFYTPGKSKKAIFGNTDLTFKMLALRLDFRAYESEINFLPPALHTNVDVLMDLLCESKADSTVKTYHAGFIRWKKWAVHNGGQQYTMILTGENLRWKTQEEGVERRIKFENKKSVHALEEDSDSDNCIASLETFEINNSKSSKDVMWLKPTVEGVTLKMELDTGSAVSVISQADFSKRLGHVKLVEATITLQTYSGESIKPLGCANVKVHYKGETHALPLYVVPKGGPPLFGREWLKHIKLDWNEIREVHGINQKKTGEVIKDLQNKYKDVFKDELGTIKGIKAKLSLKDNSSPKYIKARTVPFSLRAKVEAELDRLEKEGTLNKVQHSEWATPIVPVLKKNGNVRICGDFKVTLNPMLNVDQYPLPKIDDIFANLNGGIQYTKMDLKQAYLQLEVDEDCKDLLTINTHRGLYRYNRMAFGIASAPAIWQRTIEQILSGIPGTQCLLDDMIITGSTDEEYCEIPFTNVKQAAIDHLKLQLKENGLYFCCDISNDGNSFFRACSDQLSRLELAKMDHLQLRQLIIPQLRDVSDEGTVVEDIVVETMAKFWRRKIVIYSRSYPDEITEEFVNEEDGVNGPPLLLAKEKLYYQSLKGSDGNVEVKGESTILNENTSSSQSHLKPKIHMSADENTTSSKAPSKIKINMSTDEKKLILRTYIKQEVKSDWDKLTDTVLFLRHECLPRTTVEHYEKNLSTANLKQRIKSFIQSVMREISYSNLFIKFDGTP</sequence>
<organism evidence="3 4">
    <name type="scientific">Mytilus edulis</name>
    <name type="common">Blue mussel</name>
    <dbReference type="NCBI Taxonomy" id="6550"/>
    <lineage>
        <taxon>Eukaryota</taxon>
        <taxon>Metazoa</taxon>
        <taxon>Spiralia</taxon>
        <taxon>Lophotrochozoa</taxon>
        <taxon>Mollusca</taxon>
        <taxon>Bivalvia</taxon>
        <taxon>Autobranchia</taxon>
        <taxon>Pteriomorphia</taxon>
        <taxon>Mytilida</taxon>
        <taxon>Mytiloidea</taxon>
        <taxon>Mytilidae</taxon>
        <taxon>Mytilinae</taxon>
        <taxon>Mytilus</taxon>
    </lineage>
</organism>
<dbReference type="PANTHER" id="PTHR37984">
    <property type="entry name" value="PROTEIN CBG26694"/>
    <property type="match status" value="1"/>
</dbReference>
<dbReference type="Proteomes" id="UP000683360">
    <property type="component" value="Unassembled WGS sequence"/>
</dbReference>
<proteinExistence type="predicted"/>
<dbReference type="AlphaFoldDB" id="A0A8S3PTV2"/>
<evidence type="ECO:0000256" key="1">
    <source>
        <dbReference type="SAM" id="MobiDB-lite"/>
    </source>
</evidence>
<dbReference type="InterPro" id="IPR000477">
    <property type="entry name" value="RT_dom"/>
</dbReference>
<dbReference type="InterPro" id="IPR021109">
    <property type="entry name" value="Peptidase_aspartic_dom_sf"/>
</dbReference>
<evidence type="ECO:0000313" key="3">
    <source>
        <dbReference type="EMBL" id="CAG2186208.1"/>
    </source>
</evidence>
<dbReference type="InterPro" id="IPR050951">
    <property type="entry name" value="Retrovirus_Pol_polyprotein"/>
</dbReference>
<gene>
    <name evidence="3" type="ORF">MEDL_1768</name>
</gene>
<dbReference type="InterPro" id="IPR043128">
    <property type="entry name" value="Rev_trsase/Diguanyl_cyclase"/>
</dbReference>
<dbReference type="Gene3D" id="3.10.10.10">
    <property type="entry name" value="HIV Type 1 Reverse Transcriptase, subunit A, domain 1"/>
    <property type="match status" value="1"/>
</dbReference>
<evidence type="ECO:0000259" key="2">
    <source>
        <dbReference type="PROSITE" id="PS50802"/>
    </source>
</evidence>
<dbReference type="CDD" id="cd01647">
    <property type="entry name" value="RT_LTR"/>
    <property type="match status" value="1"/>
</dbReference>
<feature type="domain" description="OTU" evidence="2">
    <location>
        <begin position="728"/>
        <end position="867"/>
    </location>
</feature>
<dbReference type="OrthoDB" id="6283403at2759"/>
<dbReference type="SUPFAM" id="SSF50630">
    <property type="entry name" value="Acid proteases"/>
    <property type="match status" value="1"/>
</dbReference>
<dbReference type="InterPro" id="IPR043502">
    <property type="entry name" value="DNA/RNA_pol_sf"/>
</dbReference>
<dbReference type="EMBL" id="CAJPWZ010000121">
    <property type="protein sequence ID" value="CAG2186208.1"/>
    <property type="molecule type" value="Genomic_DNA"/>
</dbReference>
<evidence type="ECO:0000313" key="4">
    <source>
        <dbReference type="Proteomes" id="UP000683360"/>
    </source>
</evidence>
<dbReference type="SUPFAM" id="SSF56672">
    <property type="entry name" value="DNA/RNA polymerases"/>
    <property type="match status" value="1"/>
</dbReference>
<dbReference type="PANTHER" id="PTHR37984:SF14">
    <property type="entry name" value="RIBONUCLEASE H"/>
    <property type="match status" value="1"/>
</dbReference>
<dbReference type="PROSITE" id="PS50802">
    <property type="entry name" value="OTU"/>
    <property type="match status" value="1"/>
</dbReference>
<dbReference type="Pfam" id="PF00078">
    <property type="entry name" value="RVT_1"/>
    <property type="match status" value="1"/>
</dbReference>
<name>A0A8S3PTV2_MYTED</name>
<keyword evidence="4" id="KW-1185">Reference proteome</keyword>
<feature type="region of interest" description="Disordered" evidence="1">
    <location>
        <begin position="852"/>
        <end position="878"/>
    </location>
</feature>
<reference evidence="3" key="1">
    <citation type="submission" date="2021-03" db="EMBL/GenBank/DDBJ databases">
        <authorList>
            <person name="Bekaert M."/>
        </authorList>
    </citation>
    <scope>NUCLEOTIDE SEQUENCE</scope>
</reference>
<dbReference type="Gene3D" id="3.30.70.270">
    <property type="match status" value="1"/>
</dbReference>